<comment type="caution">
    <text evidence="2">The sequence shown here is derived from an EMBL/GenBank/DDBJ whole genome shotgun (WGS) entry which is preliminary data.</text>
</comment>
<dbReference type="PANTHER" id="PTHR13350:SF1">
    <property type="entry name" value="INTEGRATOR COMPLEX SUBUNIT 8"/>
    <property type="match status" value="1"/>
</dbReference>
<reference evidence="2" key="1">
    <citation type="submission" date="2023-05" db="EMBL/GenBank/DDBJ databases">
        <authorList>
            <person name="Stuckert A."/>
        </authorList>
    </citation>
    <scope>NUCLEOTIDE SEQUENCE</scope>
</reference>
<feature type="region of interest" description="Disordered" evidence="1">
    <location>
        <begin position="1"/>
        <end position="36"/>
    </location>
</feature>
<feature type="compositionally biased region" description="Polar residues" evidence="1">
    <location>
        <begin position="26"/>
        <end position="36"/>
    </location>
</feature>
<dbReference type="InterPro" id="IPR038751">
    <property type="entry name" value="INTS8"/>
</dbReference>
<feature type="non-terminal residue" evidence="2">
    <location>
        <position position="440"/>
    </location>
</feature>
<proteinExistence type="predicted"/>
<keyword evidence="3" id="KW-1185">Reference proteome</keyword>
<name>A0ABN9HX29_9NEOB</name>
<evidence type="ECO:0008006" key="4">
    <source>
        <dbReference type="Google" id="ProtNLM"/>
    </source>
</evidence>
<gene>
    <name evidence="2" type="ORF">SPARVUS_LOCUS16576473</name>
</gene>
<dbReference type="PANTHER" id="PTHR13350">
    <property type="entry name" value="INTEGRATOR COMPLEX SUBUNIT 8"/>
    <property type="match status" value="1"/>
</dbReference>
<protein>
    <recommendedName>
        <fullName evidence="4">Integrator complex subunit 8</fullName>
    </recommendedName>
</protein>
<dbReference type="Proteomes" id="UP001162483">
    <property type="component" value="Unassembled WGS sequence"/>
</dbReference>
<evidence type="ECO:0000313" key="3">
    <source>
        <dbReference type="Proteomes" id="UP001162483"/>
    </source>
</evidence>
<feature type="compositionally biased region" description="Basic and acidic residues" evidence="1">
    <location>
        <begin position="16"/>
        <end position="25"/>
    </location>
</feature>
<evidence type="ECO:0000313" key="2">
    <source>
        <dbReference type="EMBL" id="CAI9624033.1"/>
    </source>
</evidence>
<accession>A0ABN9HX29</accession>
<dbReference type="EMBL" id="CATNWA010021813">
    <property type="protein sequence ID" value="CAI9624033.1"/>
    <property type="molecule type" value="Genomic_DNA"/>
</dbReference>
<sequence>MKKKNPGSEKVQAKKMSAEAADREAATSSRPCTPPQTSWFEFLLDDSLLEAHLQKSSPDPPPVQLIVQFLEQASKPTVNEQNQVQPPTDNKRNRTLKLLALKVAAHLMWDLDVLEKSLSVPVLNMLLNELLCVSKVPPGTKHVDLDLSSLPPTTAMAIMLYNRWAIRTIVQSSFPVKPIKQGPLQPNVMNQIQQEKELTENILKVLKEQAEDSVCVLEEAIKLKKSFYVHTMRTLDLLAMEPGAVNGETESSTAGLMISSEEIQCQVCYDLGAFYFQQGPTNPLNYEKAREHVFNTKQLVSKIGADSAHCAIDQRRLAGYCQACSVLAPSNLTVQQSSTYSQIHNFMKSGNYQGILNIFYEDNVHGNLPDQFRQSVLRELFQKVQQGYVLSRVIANTCNFKFSPSHLLFLLDVVKKKMNHCLALLILSLWESFFFFSPVI</sequence>
<organism evidence="2 3">
    <name type="scientific">Staurois parvus</name>
    <dbReference type="NCBI Taxonomy" id="386267"/>
    <lineage>
        <taxon>Eukaryota</taxon>
        <taxon>Metazoa</taxon>
        <taxon>Chordata</taxon>
        <taxon>Craniata</taxon>
        <taxon>Vertebrata</taxon>
        <taxon>Euteleostomi</taxon>
        <taxon>Amphibia</taxon>
        <taxon>Batrachia</taxon>
        <taxon>Anura</taxon>
        <taxon>Neobatrachia</taxon>
        <taxon>Ranoidea</taxon>
        <taxon>Ranidae</taxon>
        <taxon>Staurois</taxon>
    </lineage>
</organism>
<evidence type="ECO:0000256" key="1">
    <source>
        <dbReference type="SAM" id="MobiDB-lite"/>
    </source>
</evidence>